<evidence type="ECO:0000313" key="3">
    <source>
        <dbReference type="EMBL" id="KAG9449519.1"/>
    </source>
</evidence>
<feature type="region of interest" description="Disordered" evidence="1">
    <location>
        <begin position="21"/>
        <end position="104"/>
    </location>
</feature>
<dbReference type="InterPro" id="IPR028045">
    <property type="entry name" value="HROB"/>
</dbReference>
<dbReference type="AlphaFoldDB" id="A0AAV7EL91"/>
<comment type="caution">
    <text evidence="3">The sequence shown here is derived from an EMBL/GenBank/DDBJ whole genome shotgun (WGS) entry which is preliminary data.</text>
</comment>
<dbReference type="EMBL" id="JAINDJ010000004">
    <property type="protein sequence ID" value="KAG9449519.1"/>
    <property type="molecule type" value="Genomic_DNA"/>
</dbReference>
<feature type="compositionally biased region" description="Low complexity" evidence="1">
    <location>
        <begin position="21"/>
        <end position="51"/>
    </location>
</feature>
<evidence type="ECO:0000256" key="1">
    <source>
        <dbReference type="SAM" id="MobiDB-lite"/>
    </source>
</evidence>
<organism evidence="3 4">
    <name type="scientific">Aristolochia fimbriata</name>
    <name type="common">White veined hardy Dutchman's pipe vine</name>
    <dbReference type="NCBI Taxonomy" id="158543"/>
    <lineage>
        <taxon>Eukaryota</taxon>
        <taxon>Viridiplantae</taxon>
        <taxon>Streptophyta</taxon>
        <taxon>Embryophyta</taxon>
        <taxon>Tracheophyta</taxon>
        <taxon>Spermatophyta</taxon>
        <taxon>Magnoliopsida</taxon>
        <taxon>Magnoliidae</taxon>
        <taxon>Piperales</taxon>
        <taxon>Aristolochiaceae</taxon>
        <taxon>Aristolochia</taxon>
    </lineage>
</organism>
<feature type="compositionally biased region" description="Polar residues" evidence="1">
    <location>
        <begin position="57"/>
        <end position="72"/>
    </location>
</feature>
<evidence type="ECO:0000313" key="4">
    <source>
        <dbReference type="Proteomes" id="UP000825729"/>
    </source>
</evidence>
<dbReference type="Proteomes" id="UP000825729">
    <property type="component" value="Unassembled WGS sequence"/>
</dbReference>
<sequence length="388" mass="42247">MDSTDSWEALDVDDSDLSAFLPLPSLRPCASRSSPPSQPSLNSSQDSLPLLRPCSQLRGSSQGALPNQDLPSRQTPPPQVPVRTQTRVLPAVPDENRCPQFPLKRRIPGPAGIVQAAIHRQDIEAEDETGPCVVRMSQLENGVDDEDFKKSAWLCALDFLGAEPDLAAKATLLCSLKTSQRTERVPKVVAIIKSCKPNGLGDLIVTLRDPSATVGATIHRKVLSESKFSKDISVGSVIVLEQVVVFCSFGSARYLNVTMENVVQVFNAESTAPRPKRKYPLFPERYTDNGGSRVGKEAITSAGKRLNGAANEEVTREPTVEGAIERRPKEGAVGTSFCSKVMFCNDGTQGEETNHERDNGKKKLISGVSHTNWTDEQLSELFADFEDC</sequence>
<dbReference type="PANTHER" id="PTHR14523:SF1">
    <property type="entry name" value="HOMOLOGOUS RECOMBINATION OB-FOLD PROTEIN"/>
    <property type="match status" value="1"/>
</dbReference>
<evidence type="ECO:0000259" key="2">
    <source>
        <dbReference type="Pfam" id="PF15072"/>
    </source>
</evidence>
<keyword evidence="4" id="KW-1185">Reference proteome</keyword>
<protein>
    <recommendedName>
        <fullName evidence="2">Homologous recombination OB-fold protein OB-fold domain-containing protein</fullName>
    </recommendedName>
</protein>
<reference evidence="3 4" key="1">
    <citation type="submission" date="2021-07" db="EMBL/GenBank/DDBJ databases">
        <title>The Aristolochia fimbriata genome: insights into angiosperm evolution, floral development and chemical biosynthesis.</title>
        <authorList>
            <person name="Jiao Y."/>
        </authorList>
    </citation>
    <scope>NUCLEOTIDE SEQUENCE [LARGE SCALE GENOMIC DNA]</scope>
    <source>
        <strain evidence="3">IBCAS-2021</strain>
        <tissue evidence="3">Leaf</tissue>
    </source>
</reference>
<dbReference type="Pfam" id="PF15072">
    <property type="entry name" value="HROB"/>
    <property type="match status" value="1"/>
</dbReference>
<dbReference type="InterPro" id="IPR058570">
    <property type="entry name" value="HROB_OB"/>
</dbReference>
<gene>
    <name evidence="3" type="ORF">H6P81_009484</name>
</gene>
<feature type="domain" description="Homologous recombination OB-fold protein OB-fold" evidence="2">
    <location>
        <begin position="183"/>
        <end position="268"/>
    </location>
</feature>
<dbReference type="PANTHER" id="PTHR14523">
    <property type="entry name" value="UNCHARACTERIZED PROTEIN C17ORF53 HOMOLOG"/>
    <property type="match status" value="1"/>
</dbReference>
<accession>A0AAV7EL91</accession>
<dbReference type="GO" id="GO:0000725">
    <property type="term" value="P:recombinational repair"/>
    <property type="evidence" value="ECO:0007669"/>
    <property type="project" value="InterPro"/>
</dbReference>
<proteinExistence type="predicted"/>
<name>A0AAV7EL91_ARIFI</name>